<evidence type="ECO:0000313" key="3">
    <source>
        <dbReference type="EMBL" id="TPP67359.1"/>
    </source>
</evidence>
<accession>A0A504Z367</accession>
<evidence type="ECO:0000313" key="4">
    <source>
        <dbReference type="Proteomes" id="UP000316759"/>
    </source>
</evidence>
<comment type="caution">
    <text evidence="3">The sequence shown here is derived from an EMBL/GenBank/DDBJ whole genome shotgun (WGS) entry which is preliminary data.</text>
</comment>
<dbReference type="EMBL" id="SUNJ01000766">
    <property type="protein sequence ID" value="TPP67359.1"/>
    <property type="molecule type" value="Genomic_DNA"/>
</dbReference>
<feature type="signal peptide" evidence="2">
    <location>
        <begin position="1"/>
        <end position="15"/>
    </location>
</feature>
<evidence type="ECO:0000256" key="2">
    <source>
        <dbReference type="SAM" id="SignalP"/>
    </source>
</evidence>
<feature type="chain" id="PRO_5021273466" evidence="2">
    <location>
        <begin position="16"/>
        <end position="214"/>
    </location>
</feature>
<name>A0A504Z367_FASGI</name>
<keyword evidence="4" id="KW-1185">Reference proteome</keyword>
<dbReference type="Proteomes" id="UP000316759">
    <property type="component" value="Unassembled WGS sequence"/>
</dbReference>
<gene>
    <name evidence="3" type="ORF">FGIG_07673</name>
</gene>
<dbReference type="OrthoDB" id="10459542at2759"/>
<feature type="region of interest" description="Disordered" evidence="1">
    <location>
        <begin position="70"/>
        <end position="95"/>
    </location>
</feature>
<organism evidence="3 4">
    <name type="scientific">Fasciola gigantica</name>
    <name type="common">Giant liver fluke</name>
    <dbReference type="NCBI Taxonomy" id="46835"/>
    <lineage>
        <taxon>Eukaryota</taxon>
        <taxon>Metazoa</taxon>
        <taxon>Spiralia</taxon>
        <taxon>Lophotrochozoa</taxon>
        <taxon>Platyhelminthes</taxon>
        <taxon>Trematoda</taxon>
        <taxon>Digenea</taxon>
        <taxon>Plagiorchiida</taxon>
        <taxon>Echinostomata</taxon>
        <taxon>Echinostomatoidea</taxon>
        <taxon>Fasciolidae</taxon>
        <taxon>Fasciola</taxon>
    </lineage>
</organism>
<sequence>MLLILIGSICYSTHCQIIEDGHISAAPQPSTSPSLSVLCKESGLGSDSDHTPLSSPASVLDSIQIRQTAGAPQSKIWDPSSGTLRTARDSGAKLKPPQRAISLDCVWNPGVTSSDSDLESQISDTGPVSSEHYYTALERTPTKPEHDAISGRRSTRERSQTCDLFPRRSLRRLTMGYITHQLSAPRSDASDLYAPDMNTMEELLFVVILLGGAR</sequence>
<protein>
    <submittedName>
        <fullName evidence="3">Uncharacterized protein</fullName>
    </submittedName>
</protein>
<feature type="region of interest" description="Disordered" evidence="1">
    <location>
        <begin position="25"/>
        <end position="56"/>
    </location>
</feature>
<reference evidence="3 4" key="1">
    <citation type="submission" date="2019-04" db="EMBL/GenBank/DDBJ databases">
        <title>Annotation for the trematode Fasciola gigantica.</title>
        <authorList>
            <person name="Choi Y.-J."/>
        </authorList>
    </citation>
    <scope>NUCLEOTIDE SEQUENCE [LARGE SCALE GENOMIC DNA]</scope>
    <source>
        <strain evidence="3">Uganda_cow_1</strain>
    </source>
</reference>
<keyword evidence="2" id="KW-0732">Signal</keyword>
<evidence type="ECO:0000256" key="1">
    <source>
        <dbReference type="SAM" id="MobiDB-lite"/>
    </source>
</evidence>
<dbReference type="AlphaFoldDB" id="A0A504Z367"/>
<proteinExistence type="predicted"/>